<dbReference type="Proteomes" id="UP000238375">
    <property type="component" value="Unassembled WGS sequence"/>
</dbReference>
<comment type="caution">
    <text evidence="2">The sequence shown here is derived from an EMBL/GenBank/DDBJ whole genome shotgun (WGS) entry which is preliminary data.</text>
</comment>
<feature type="transmembrane region" description="Helical" evidence="1">
    <location>
        <begin position="38"/>
        <end position="60"/>
    </location>
</feature>
<name>A0A2T0S8M6_9BACT</name>
<dbReference type="AlphaFoldDB" id="A0A2T0S8M6"/>
<reference evidence="2 3" key="1">
    <citation type="submission" date="2018-03" db="EMBL/GenBank/DDBJ databases">
        <title>Genomic Encyclopedia of Archaeal and Bacterial Type Strains, Phase II (KMG-II): from individual species to whole genera.</title>
        <authorList>
            <person name="Goeker M."/>
        </authorList>
    </citation>
    <scope>NUCLEOTIDE SEQUENCE [LARGE SCALE GENOMIC DNA]</scope>
    <source>
        <strain evidence="2 3">DSM 28354</strain>
    </source>
</reference>
<accession>A0A2T0S8M6</accession>
<keyword evidence="1" id="KW-0812">Transmembrane</keyword>
<sequence>MTLRLFSCVSISAMFVFILLGQEAPAWAASIAGVMCFLVLLICLVLSDVLSAVHQLINILNQKRNRHE</sequence>
<keyword evidence="1" id="KW-0472">Membrane</keyword>
<gene>
    <name evidence="2" type="ORF">CLV58_12549</name>
</gene>
<proteinExistence type="predicted"/>
<keyword evidence="1" id="KW-1133">Transmembrane helix</keyword>
<evidence type="ECO:0000313" key="3">
    <source>
        <dbReference type="Proteomes" id="UP000238375"/>
    </source>
</evidence>
<dbReference type="EMBL" id="PVTE01000025">
    <property type="protein sequence ID" value="PRY29787.1"/>
    <property type="molecule type" value="Genomic_DNA"/>
</dbReference>
<keyword evidence="3" id="KW-1185">Reference proteome</keyword>
<organism evidence="2 3">
    <name type="scientific">Spirosoma oryzae</name>
    <dbReference type="NCBI Taxonomy" id="1469603"/>
    <lineage>
        <taxon>Bacteria</taxon>
        <taxon>Pseudomonadati</taxon>
        <taxon>Bacteroidota</taxon>
        <taxon>Cytophagia</taxon>
        <taxon>Cytophagales</taxon>
        <taxon>Cytophagaceae</taxon>
        <taxon>Spirosoma</taxon>
    </lineage>
</organism>
<evidence type="ECO:0000256" key="1">
    <source>
        <dbReference type="SAM" id="Phobius"/>
    </source>
</evidence>
<evidence type="ECO:0000313" key="2">
    <source>
        <dbReference type="EMBL" id="PRY29787.1"/>
    </source>
</evidence>
<protein>
    <submittedName>
        <fullName evidence="2">Uncharacterized protein</fullName>
    </submittedName>
</protein>